<organism evidence="1 2">
    <name type="scientific">Solanum commersonii</name>
    <name type="common">Commerson's wild potato</name>
    <name type="synonym">Commerson's nightshade</name>
    <dbReference type="NCBI Taxonomy" id="4109"/>
    <lineage>
        <taxon>Eukaryota</taxon>
        <taxon>Viridiplantae</taxon>
        <taxon>Streptophyta</taxon>
        <taxon>Embryophyta</taxon>
        <taxon>Tracheophyta</taxon>
        <taxon>Spermatophyta</taxon>
        <taxon>Magnoliopsida</taxon>
        <taxon>eudicotyledons</taxon>
        <taxon>Gunneridae</taxon>
        <taxon>Pentapetalae</taxon>
        <taxon>asterids</taxon>
        <taxon>lamiids</taxon>
        <taxon>Solanales</taxon>
        <taxon>Solanaceae</taxon>
        <taxon>Solanoideae</taxon>
        <taxon>Solaneae</taxon>
        <taxon>Solanum</taxon>
    </lineage>
</organism>
<evidence type="ECO:0000313" key="1">
    <source>
        <dbReference type="EMBL" id="KAG5585437.1"/>
    </source>
</evidence>
<comment type="caution">
    <text evidence="1">The sequence shown here is derived from an EMBL/GenBank/DDBJ whole genome shotgun (WGS) entry which is preliminary data.</text>
</comment>
<proteinExistence type="predicted"/>
<reference evidence="1 2" key="1">
    <citation type="submission" date="2020-09" db="EMBL/GenBank/DDBJ databases">
        <title>De no assembly of potato wild relative species, Solanum commersonii.</title>
        <authorList>
            <person name="Cho K."/>
        </authorList>
    </citation>
    <scope>NUCLEOTIDE SEQUENCE [LARGE SCALE GENOMIC DNA]</scope>
    <source>
        <strain evidence="1">LZ3.2</strain>
        <tissue evidence="1">Leaf</tissue>
    </source>
</reference>
<dbReference type="Proteomes" id="UP000824120">
    <property type="component" value="Chromosome 9"/>
</dbReference>
<gene>
    <name evidence="1" type="ORF">H5410_045871</name>
</gene>
<evidence type="ECO:0000313" key="2">
    <source>
        <dbReference type="Proteomes" id="UP000824120"/>
    </source>
</evidence>
<name>A0A9J5XCT4_SOLCO</name>
<sequence length="116" mass="13188">RPRVTYGRTIEKGADGGSIRSIKFPHNLLVIRLWVSSHPITLMKVKQSVDFWDSVQAPREDSVLLCNKSGHLLFLAGDWNRIIISWCRYWLRASGFIRRGSLFVVTGPCSMGRFGP</sequence>
<protein>
    <submittedName>
        <fullName evidence="1">Uncharacterized protein</fullName>
    </submittedName>
</protein>
<dbReference type="AlphaFoldDB" id="A0A9J5XCT4"/>
<feature type="non-terminal residue" evidence="1">
    <location>
        <position position="116"/>
    </location>
</feature>
<accession>A0A9J5XCT4</accession>
<dbReference type="EMBL" id="JACXVP010000009">
    <property type="protein sequence ID" value="KAG5585437.1"/>
    <property type="molecule type" value="Genomic_DNA"/>
</dbReference>
<keyword evidence="2" id="KW-1185">Reference proteome</keyword>